<dbReference type="InterPro" id="IPR000600">
    <property type="entry name" value="ROK"/>
</dbReference>
<dbReference type="CDD" id="cd23763">
    <property type="entry name" value="ASKHA_ATPase_ROK"/>
    <property type="match status" value="1"/>
</dbReference>
<evidence type="ECO:0000256" key="1">
    <source>
        <dbReference type="ARBA" id="ARBA00002486"/>
    </source>
</evidence>
<dbReference type="SUPFAM" id="SSF46785">
    <property type="entry name" value="Winged helix' DNA-binding domain"/>
    <property type="match status" value="1"/>
</dbReference>
<proteinExistence type="inferred from homology"/>
<keyword evidence="3" id="KW-0859">Xylose metabolism</keyword>
<dbReference type="Proteomes" id="UP000292927">
    <property type="component" value="Unassembled WGS sequence"/>
</dbReference>
<dbReference type="AlphaFoldDB" id="A0A4Q7P6M8"/>
<dbReference type="PANTHER" id="PTHR18964">
    <property type="entry name" value="ROK (REPRESSOR, ORF, KINASE) FAMILY"/>
    <property type="match status" value="1"/>
</dbReference>
<accession>A0A4Q7P6M8</accession>
<comment type="function">
    <text evidence="1">Transcriptional repressor of xylose-utilizing enzymes.</text>
</comment>
<sequence>MTTLPAKPGLLKQANLSIIRRALKNKKTATRAELSEETGISPTTTRALLTEMMGNGEIESAGFDASSGGRKAERYRFQMDKYCGAAFCITDEEVRFLLTNLYGEVTDTAILQIQNDNIEQTIISFLDRLILTKEIKSIGIGVQGVVDGTFFWKKRLHDDELYRVDIGSSLMKRYGIPVILENDLNATAIGFKLCYEKEFPCEKPDQINMAYIHFEKGCISAGFIAEGRIIRGSRNFAGELGLIPVEGGRLLEESLSSCSDDAQYTDRLVKILSWVCGILNPQYIALGGSDLRKSCISSACDGLSAYLPDHMAAELLYSPDVWNDYFHGLAFLTSEKMFDEIQFVKE</sequence>
<comment type="similarity">
    <text evidence="2">Belongs to the ROK (NagC/XylR) family.</text>
</comment>
<protein>
    <submittedName>
        <fullName evidence="4">ROK family protein</fullName>
    </submittedName>
</protein>
<name>A0A4Q7P6M8_9FIRM</name>
<evidence type="ECO:0000256" key="2">
    <source>
        <dbReference type="ARBA" id="ARBA00006479"/>
    </source>
</evidence>
<dbReference type="RefSeq" id="WP_130435488.1">
    <property type="nucleotide sequence ID" value="NZ_SGXF01000004.1"/>
</dbReference>
<dbReference type="Gene3D" id="3.30.420.40">
    <property type="match status" value="2"/>
</dbReference>
<dbReference type="SUPFAM" id="SSF53067">
    <property type="entry name" value="Actin-like ATPase domain"/>
    <property type="match status" value="1"/>
</dbReference>
<evidence type="ECO:0000256" key="3">
    <source>
        <dbReference type="ARBA" id="ARBA00022629"/>
    </source>
</evidence>
<dbReference type="Gene3D" id="1.10.10.10">
    <property type="entry name" value="Winged helix-like DNA-binding domain superfamily/Winged helix DNA-binding domain"/>
    <property type="match status" value="1"/>
</dbReference>
<dbReference type="Pfam" id="PF00480">
    <property type="entry name" value="ROK"/>
    <property type="match status" value="1"/>
</dbReference>
<dbReference type="InterPro" id="IPR036390">
    <property type="entry name" value="WH_DNA-bd_sf"/>
</dbReference>
<dbReference type="OrthoDB" id="6501901at2"/>
<comment type="caution">
    <text evidence="4">The sequence shown here is derived from an EMBL/GenBank/DDBJ whole genome shotgun (WGS) entry which is preliminary data.</text>
</comment>
<keyword evidence="5" id="KW-1185">Reference proteome</keyword>
<reference evidence="4 5" key="1">
    <citation type="submission" date="2019-02" db="EMBL/GenBank/DDBJ databases">
        <title>Genomic Encyclopedia of Type Strains, Phase IV (KMG-IV): sequencing the most valuable type-strain genomes for metagenomic binning, comparative biology and taxonomic classification.</title>
        <authorList>
            <person name="Goeker M."/>
        </authorList>
    </citation>
    <scope>NUCLEOTIDE SEQUENCE [LARGE SCALE GENOMIC DNA]</scope>
    <source>
        <strain evidence="4 5">DSM 29486</strain>
    </source>
</reference>
<dbReference type="GO" id="GO:0042732">
    <property type="term" value="P:D-xylose metabolic process"/>
    <property type="evidence" value="ECO:0007669"/>
    <property type="project" value="UniProtKB-KW"/>
</dbReference>
<evidence type="ECO:0000313" key="5">
    <source>
        <dbReference type="Proteomes" id="UP000292927"/>
    </source>
</evidence>
<keyword evidence="3" id="KW-0119">Carbohydrate metabolism</keyword>
<dbReference type="InterPro" id="IPR036388">
    <property type="entry name" value="WH-like_DNA-bd_sf"/>
</dbReference>
<dbReference type="EMBL" id="SGXF01000004">
    <property type="protein sequence ID" value="RZS94372.1"/>
    <property type="molecule type" value="Genomic_DNA"/>
</dbReference>
<evidence type="ECO:0000313" key="4">
    <source>
        <dbReference type="EMBL" id="RZS94372.1"/>
    </source>
</evidence>
<dbReference type="PANTHER" id="PTHR18964:SF149">
    <property type="entry name" value="BIFUNCTIONAL UDP-N-ACETYLGLUCOSAMINE 2-EPIMERASE_N-ACETYLMANNOSAMINE KINASE"/>
    <property type="match status" value="1"/>
</dbReference>
<dbReference type="InterPro" id="IPR043129">
    <property type="entry name" value="ATPase_NBD"/>
</dbReference>
<organism evidence="4 5">
    <name type="scientific">Cuneatibacter caecimuris</name>
    <dbReference type="NCBI Taxonomy" id="1796618"/>
    <lineage>
        <taxon>Bacteria</taxon>
        <taxon>Bacillati</taxon>
        <taxon>Bacillota</taxon>
        <taxon>Clostridia</taxon>
        <taxon>Lachnospirales</taxon>
        <taxon>Lachnospiraceae</taxon>
        <taxon>Cuneatibacter</taxon>
    </lineage>
</organism>
<gene>
    <name evidence="4" type="ORF">EV209_2214</name>
</gene>